<dbReference type="CDD" id="cd01407">
    <property type="entry name" value="SIR2-fam"/>
    <property type="match status" value="1"/>
</dbReference>
<dbReference type="Gene3D" id="3.40.50.1220">
    <property type="entry name" value="TPP-binding domain"/>
    <property type="match status" value="1"/>
</dbReference>
<feature type="active site" description="Proton acceptor" evidence="4">
    <location>
        <position position="126"/>
    </location>
</feature>
<dbReference type="InterPro" id="IPR026591">
    <property type="entry name" value="Sirtuin_cat_small_dom_sf"/>
</dbReference>
<dbReference type="Gene3D" id="3.30.1600.10">
    <property type="entry name" value="SIR2/SIRT2 'Small Domain"/>
    <property type="match status" value="1"/>
</dbReference>
<dbReference type="EC" id="2.3.1.286" evidence="1"/>
<gene>
    <name evidence="6" type="ORF">IAA81_08180</name>
</gene>
<dbReference type="SUPFAM" id="SSF52467">
    <property type="entry name" value="DHS-like NAD/FAD-binding domain"/>
    <property type="match status" value="1"/>
</dbReference>
<reference evidence="6" key="1">
    <citation type="submission" date="2020-10" db="EMBL/GenBank/DDBJ databases">
        <authorList>
            <person name="Gilroy R."/>
        </authorList>
    </citation>
    <scope>NUCLEOTIDE SEQUENCE</scope>
    <source>
        <strain evidence="6">10532</strain>
    </source>
</reference>
<protein>
    <recommendedName>
        <fullName evidence="1">protein acetyllysine N-acetyltransferase</fullName>
        <ecNumber evidence="1">2.3.1.286</ecNumber>
    </recommendedName>
</protein>
<dbReference type="GO" id="GO:0046872">
    <property type="term" value="F:metal ion binding"/>
    <property type="evidence" value="ECO:0007669"/>
    <property type="project" value="UniProtKB-KW"/>
</dbReference>
<feature type="domain" description="Deacetylase sirtuin-type" evidence="5">
    <location>
        <begin position="4"/>
        <end position="254"/>
    </location>
</feature>
<dbReference type="PROSITE" id="PS50305">
    <property type="entry name" value="SIRTUIN"/>
    <property type="match status" value="1"/>
</dbReference>
<organism evidence="6 7">
    <name type="scientific">Candidatus Gallitreponema excrementavium</name>
    <dbReference type="NCBI Taxonomy" id="2840840"/>
    <lineage>
        <taxon>Bacteria</taxon>
        <taxon>Pseudomonadati</taxon>
        <taxon>Spirochaetota</taxon>
        <taxon>Spirochaetia</taxon>
        <taxon>Spirochaetales</taxon>
        <taxon>Candidatus Gallitreponema</taxon>
    </lineage>
</organism>
<dbReference type="GO" id="GO:0070403">
    <property type="term" value="F:NAD+ binding"/>
    <property type="evidence" value="ECO:0007669"/>
    <property type="project" value="InterPro"/>
</dbReference>
<dbReference type="InterPro" id="IPR050134">
    <property type="entry name" value="NAD-dep_sirtuin_deacylases"/>
</dbReference>
<proteinExistence type="predicted"/>
<feature type="binding site" evidence="4">
    <location>
        <position position="155"/>
    </location>
    <ligand>
        <name>Zn(2+)</name>
        <dbReference type="ChEBI" id="CHEBI:29105"/>
    </ligand>
</feature>
<keyword evidence="4" id="KW-0479">Metal-binding</keyword>
<dbReference type="Pfam" id="PF02146">
    <property type="entry name" value="SIR2"/>
    <property type="match status" value="1"/>
</dbReference>
<dbReference type="EMBL" id="JADIMM010000092">
    <property type="protein sequence ID" value="MBO8458183.1"/>
    <property type="molecule type" value="Genomic_DNA"/>
</dbReference>
<keyword evidence="2" id="KW-0808">Transferase</keyword>
<evidence type="ECO:0000259" key="5">
    <source>
        <dbReference type="PROSITE" id="PS50305"/>
    </source>
</evidence>
<dbReference type="Proteomes" id="UP000823638">
    <property type="component" value="Unassembled WGS sequence"/>
</dbReference>
<keyword evidence="4" id="KW-0862">Zinc</keyword>
<keyword evidence="3" id="KW-0520">NAD</keyword>
<evidence type="ECO:0000313" key="7">
    <source>
        <dbReference type="Proteomes" id="UP000823638"/>
    </source>
</evidence>
<dbReference type="InterPro" id="IPR029035">
    <property type="entry name" value="DHS-like_NAD/FAD-binding_dom"/>
</dbReference>
<dbReference type="GO" id="GO:0017136">
    <property type="term" value="F:histone deacetylase activity, NAD-dependent"/>
    <property type="evidence" value="ECO:0007669"/>
    <property type="project" value="TreeGrafter"/>
</dbReference>
<evidence type="ECO:0000256" key="4">
    <source>
        <dbReference type="PROSITE-ProRule" id="PRU00236"/>
    </source>
</evidence>
<evidence type="ECO:0000256" key="3">
    <source>
        <dbReference type="ARBA" id="ARBA00023027"/>
    </source>
</evidence>
<dbReference type="PANTHER" id="PTHR11085">
    <property type="entry name" value="NAD-DEPENDENT PROTEIN DEACYLASE SIRTUIN-5, MITOCHONDRIAL-RELATED"/>
    <property type="match status" value="1"/>
</dbReference>
<dbReference type="AlphaFoldDB" id="A0A9D9HQV4"/>
<dbReference type="InterPro" id="IPR026590">
    <property type="entry name" value="Ssirtuin_cat_dom"/>
</dbReference>
<evidence type="ECO:0000256" key="1">
    <source>
        <dbReference type="ARBA" id="ARBA00012928"/>
    </source>
</evidence>
<feature type="binding site" evidence="4">
    <location>
        <position position="134"/>
    </location>
    <ligand>
        <name>Zn(2+)</name>
        <dbReference type="ChEBI" id="CHEBI:29105"/>
    </ligand>
</feature>
<evidence type="ECO:0000313" key="6">
    <source>
        <dbReference type="EMBL" id="MBO8458183.1"/>
    </source>
</evidence>
<comment type="caution">
    <text evidence="6">The sequence shown here is derived from an EMBL/GenBank/DDBJ whole genome shotgun (WGS) entry which is preliminary data.</text>
</comment>
<accession>A0A9D9HQV4</accession>
<feature type="binding site" evidence="4">
    <location>
        <position position="137"/>
    </location>
    <ligand>
        <name>Zn(2+)</name>
        <dbReference type="ChEBI" id="CHEBI:29105"/>
    </ligand>
</feature>
<dbReference type="InterPro" id="IPR003000">
    <property type="entry name" value="Sirtuin"/>
</dbReference>
<reference evidence="6" key="2">
    <citation type="journal article" date="2021" name="PeerJ">
        <title>Extensive microbial diversity within the chicken gut microbiome revealed by metagenomics and culture.</title>
        <authorList>
            <person name="Gilroy R."/>
            <person name="Ravi A."/>
            <person name="Getino M."/>
            <person name="Pursley I."/>
            <person name="Horton D.L."/>
            <person name="Alikhan N.F."/>
            <person name="Baker D."/>
            <person name="Gharbi K."/>
            <person name="Hall N."/>
            <person name="Watson M."/>
            <person name="Adriaenssens E.M."/>
            <person name="Foster-Nyarko E."/>
            <person name="Jarju S."/>
            <person name="Secka A."/>
            <person name="Antonio M."/>
            <person name="Oren A."/>
            <person name="Chaudhuri R.R."/>
            <person name="La Ragione R."/>
            <person name="Hildebrand F."/>
            <person name="Pallen M.J."/>
        </authorList>
    </citation>
    <scope>NUCLEOTIDE SEQUENCE</scope>
    <source>
        <strain evidence="6">10532</strain>
    </source>
</reference>
<sequence length="256" mass="28028">MNQPSGLSQTIKQAALAIKKAGGKTVVFTGAGVSVESGIPPFRGADGIWTKYDSSLFDINRYKREPEVCWPGIQELFYSSMNKSQPNQAHMIISKWEKENLISFVITQNIDGLHQKAGTRNIAEYHGNVRDMVCLECGFRDKVGEKYFSQKIPKCPECGGLMKSDFIFFGEGIPVKAAEDSLRYTFLSKVFIIAGSSGEVYPAASIPFAAKEQGKTIIEINPGISAFTKEIVDFYIPLGAVDGFSALDEALKSTGE</sequence>
<name>A0A9D9HQV4_9SPIR</name>
<evidence type="ECO:0000256" key="2">
    <source>
        <dbReference type="ARBA" id="ARBA00022679"/>
    </source>
</evidence>
<dbReference type="PANTHER" id="PTHR11085:SF10">
    <property type="entry name" value="NAD-DEPENDENT PROTEIN DEACYLASE SIRTUIN-5, MITOCHONDRIAL-RELATED"/>
    <property type="match status" value="1"/>
</dbReference>
<feature type="binding site" evidence="4">
    <location>
        <position position="158"/>
    </location>
    <ligand>
        <name>Zn(2+)</name>
        <dbReference type="ChEBI" id="CHEBI:29105"/>
    </ligand>
</feature>